<sequence>VELDKASEEQLEAMKVTPSDTGVGEYVLVLAHDPKTLKERTPLFNGIMYSHGGLSRTETELGAVAASLVNRCIYCAAVHSNRYNQLSKDETVIEGIFDSGEDADLDPRQQAIYNFATKLSQCPPEADGADLKQLTDAGLAMDEIFDLVLTASLFGWANRLMHVLGDPIPRES</sequence>
<dbReference type="EMBL" id="UINC01035040">
    <property type="protein sequence ID" value="SVB26804.1"/>
    <property type="molecule type" value="Genomic_DNA"/>
</dbReference>
<evidence type="ECO:0000313" key="2">
    <source>
        <dbReference type="EMBL" id="SVB26804.1"/>
    </source>
</evidence>
<reference evidence="2" key="1">
    <citation type="submission" date="2018-05" db="EMBL/GenBank/DDBJ databases">
        <authorList>
            <person name="Lanie J.A."/>
            <person name="Ng W.-L."/>
            <person name="Kazmierczak K.M."/>
            <person name="Andrzejewski T.M."/>
            <person name="Davidsen T.M."/>
            <person name="Wayne K.J."/>
            <person name="Tettelin H."/>
            <person name="Glass J.I."/>
            <person name="Rusch D."/>
            <person name="Podicherti R."/>
            <person name="Tsui H.-C.T."/>
            <person name="Winkler M.E."/>
        </authorList>
    </citation>
    <scope>NUCLEOTIDE SEQUENCE</scope>
</reference>
<protein>
    <recommendedName>
        <fullName evidence="1">Carboxymuconolactone decarboxylase-like domain-containing protein</fullName>
    </recommendedName>
</protein>
<evidence type="ECO:0000259" key="1">
    <source>
        <dbReference type="Pfam" id="PF02627"/>
    </source>
</evidence>
<gene>
    <name evidence="2" type="ORF">METZ01_LOCUS179658</name>
</gene>
<accession>A0A382CLU6</accession>
<dbReference type="PANTHER" id="PTHR35446:SF2">
    <property type="entry name" value="CARBOXYMUCONOLACTONE DECARBOXYLASE-LIKE DOMAIN-CONTAINING PROTEIN"/>
    <property type="match status" value="1"/>
</dbReference>
<organism evidence="2">
    <name type="scientific">marine metagenome</name>
    <dbReference type="NCBI Taxonomy" id="408172"/>
    <lineage>
        <taxon>unclassified sequences</taxon>
        <taxon>metagenomes</taxon>
        <taxon>ecological metagenomes</taxon>
    </lineage>
</organism>
<proteinExistence type="predicted"/>
<dbReference type="InterPro" id="IPR010195">
    <property type="entry name" value="Uncharacterised_peroxidase-rel"/>
</dbReference>
<feature type="domain" description="Carboxymuconolactone decarboxylase-like" evidence="1">
    <location>
        <begin position="34"/>
        <end position="116"/>
    </location>
</feature>
<dbReference type="NCBIfam" id="TIGR01926">
    <property type="entry name" value="peroxid_rel"/>
    <property type="match status" value="1"/>
</dbReference>
<dbReference type="AlphaFoldDB" id="A0A382CLU6"/>
<dbReference type="SUPFAM" id="SSF69118">
    <property type="entry name" value="AhpD-like"/>
    <property type="match status" value="1"/>
</dbReference>
<dbReference type="InterPro" id="IPR029032">
    <property type="entry name" value="AhpD-like"/>
</dbReference>
<dbReference type="PANTHER" id="PTHR35446">
    <property type="entry name" value="SI:CH211-175M2.5"/>
    <property type="match status" value="1"/>
</dbReference>
<dbReference type="Pfam" id="PF02627">
    <property type="entry name" value="CMD"/>
    <property type="match status" value="1"/>
</dbReference>
<dbReference type="InterPro" id="IPR004675">
    <property type="entry name" value="AhpD_core"/>
</dbReference>
<dbReference type="GO" id="GO:0051920">
    <property type="term" value="F:peroxiredoxin activity"/>
    <property type="evidence" value="ECO:0007669"/>
    <property type="project" value="InterPro"/>
</dbReference>
<dbReference type="NCBIfam" id="TIGR00778">
    <property type="entry name" value="ahpD_dom"/>
    <property type="match status" value="1"/>
</dbReference>
<name>A0A382CLU6_9ZZZZ</name>
<dbReference type="Gene3D" id="1.20.1290.10">
    <property type="entry name" value="AhpD-like"/>
    <property type="match status" value="1"/>
</dbReference>
<dbReference type="InterPro" id="IPR003779">
    <property type="entry name" value="CMD-like"/>
</dbReference>
<feature type="non-terminal residue" evidence="2">
    <location>
        <position position="1"/>
    </location>
</feature>